<gene>
    <name evidence="1" type="ORF">LP422_08690</name>
</gene>
<sequence length="182" mass="19715">MAEESMLDFVKLTVRFTDEIPLGSEALWAKPLSVDDAEGDYVLHNVSMFCGLAPDDVVRVTRNGDSRLQITEVVTVANRCVAGLHLRGAGGMSLLGARHVAPSQEVMDHASVAFARQLEARGAHVEGPAGMLTTSWPLNMAAPQVRRRIAEAMKGRDDWLVAGVWSPEERADGFADFIDTAV</sequence>
<dbReference type="EMBL" id="CP087977">
    <property type="protein sequence ID" value="UUZ45935.1"/>
    <property type="molecule type" value="Genomic_DNA"/>
</dbReference>
<name>A0AC61U785_9MICO</name>
<protein>
    <submittedName>
        <fullName evidence="1">DUF4265 domain-containing protein</fullName>
    </submittedName>
</protein>
<accession>A0AC61U785</accession>
<evidence type="ECO:0000313" key="2">
    <source>
        <dbReference type="Proteomes" id="UP001059663"/>
    </source>
</evidence>
<reference evidence="1" key="1">
    <citation type="submission" date="2021-11" db="EMBL/GenBank/DDBJ databases">
        <title>Study of the species diversity of bacterial strains isolated from a unique natural object - Shulgan-Tash cave (Bashkiria).</title>
        <authorList>
            <person name="Sazanova A.L."/>
            <person name="Chirak E.R."/>
            <person name="Safronova V.I."/>
        </authorList>
    </citation>
    <scope>NUCLEOTIDE SEQUENCE</scope>
    <source>
        <strain evidence="1">P1</strain>
    </source>
</reference>
<proteinExistence type="predicted"/>
<dbReference type="Proteomes" id="UP001059663">
    <property type="component" value="Chromosome"/>
</dbReference>
<evidence type="ECO:0000313" key="1">
    <source>
        <dbReference type="EMBL" id="UUZ45935.1"/>
    </source>
</evidence>
<organism evidence="1 2">
    <name type="scientific">Janibacter limosus</name>
    <dbReference type="NCBI Taxonomy" id="53458"/>
    <lineage>
        <taxon>Bacteria</taxon>
        <taxon>Bacillati</taxon>
        <taxon>Actinomycetota</taxon>
        <taxon>Actinomycetes</taxon>
        <taxon>Micrococcales</taxon>
        <taxon>Intrasporangiaceae</taxon>
        <taxon>Janibacter</taxon>
    </lineage>
</organism>